<dbReference type="EMBL" id="BAUL01000215">
    <property type="protein sequence ID" value="GAD97812.1"/>
    <property type="molecule type" value="Genomic_DNA"/>
</dbReference>
<gene>
    <name evidence="4" type="ORF">PVAR5_6494</name>
</gene>
<evidence type="ECO:0000259" key="3">
    <source>
        <dbReference type="Pfam" id="PF10277"/>
    </source>
</evidence>
<reference evidence="5" key="1">
    <citation type="journal article" date="2014" name="Genome Announc.">
        <title>Draft genome sequence of the formaldehyde-resistant fungus Byssochlamys spectabilis No. 5 (anamorph Paecilomyces variotii No. 5) (NBRC109023).</title>
        <authorList>
            <person name="Oka T."/>
            <person name="Ekino K."/>
            <person name="Fukuda K."/>
            <person name="Nomura Y."/>
        </authorList>
    </citation>
    <scope>NUCLEOTIDE SEQUENCE [LARGE SCALE GENOMIC DNA]</scope>
    <source>
        <strain evidence="5">No. 5 / NBRC 109023</strain>
    </source>
</reference>
<evidence type="ECO:0000256" key="2">
    <source>
        <dbReference type="SAM" id="Phobius"/>
    </source>
</evidence>
<keyword evidence="2" id="KW-0472">Membrane</keyword>
<dbReference type="AlphaFoldDB" id="V5GA53"/>
<dbReference type="Pfam" id="PF10277">
    <property type="entry name" value="Frag1"/>
    <property type="match status" value="1"/>
</dbReference>
<feature type="transmembrane region" description="Helical" evidence="2">
    <location>
        <begin position="265"/>
        <end position="285"/>
    </location>
</feature>
<proteinExistence type="predicted"/>
<dbReference type="HOGENOM" id="CLU_067589_0_0_1"/>
<sequence>MEQVPLPVWPVVRIIILQIPPSRLFLFPFIAGTVWFLTLSALLLTWLGRGSPRYPGQGNPYVAFISDIASFELKPLFLVGASITAVSFVVSVAAVHVVRYEYFPPIYPPGNSSSLWRNNNNCHSPNDSRTHEEEDESVLATTNMTKSRAAISLVSIVAAIVAAMGLVLLGVMDTFRYHQAHSILLKICFAGLALTAAGTVVVYAEEVVSFLARWEGDEEDKQTRRWLRFCTLASASLVILEFCLGITFIILSAQECWHVAGIFEWIMAFLGTAYMGLFAGFFVGIQEETRKHRVRYPRPGEGRDHNGEDMDERERRPLLSDGRREYNTCSATP</sequence>
<organism evidence="4 5">
    <name type="scientific">Byssochlamys spectabilis (strain No. 5 / NBRC 109023)</name>
    <name type="common">Paecilomyces variotii</name>
    <dbReference type="NCBI Taxonomy" id="1356009"/>
    <lineage>
        <taxon>Eukaryota</taxon>
        <taxon>Fungi</taxon>
        <taxon>Dikarya</taxon>
        <taxon>Ascomycota</taxon>
        <taxon>Pezizomycotina</taxon>
        <taxon>Eurotiomycetes</taxon>
        <taxon>Eurotiomycetidae</taxon>
        <taxon>Eurotiales</taxon>
        <taxon>Thermoascaceae</taxon>
        <taxon>Paecilomyces</taxon>
    </lineage>
</organism>
<comment type="caution">
    <text evidence="4">The sequence shown here is derived from an EMBL/GenBank/DDBJ whole genome shotgun (WGS) entry which is preliminary data.</text>
</comment>
<feature type="transmembrane region" description="Helical" evidence="2">
    <location>
        <begin position="183"/>
        <end position="205"/>
    </location>
</feature>
<dbReference type="InParanoid" id="V5GA53"/>
<dbReference type="Proteomes" id="UP000018001">
    <property type="component" value="Unassembled WGS sequence"/>
</dbReference>
<keyword evidence="2" id="KW-1133">Transmembrane helix</keyword>
<evidence type="ECO:0000256" key="1">
    <source>
        <dbReference type="SAM" id="MobiDB-lite"/>
    </source>
</evidence>
<protein>
    <recommendedName>
        <fullName evidence="3">CWH43-like N-terminal domain-containing protein</fullName>
    </recommendedName>
</protein>
<name>V5GA53_BYSSN</name>
<feature type="domain" description="CWH43-like N-terminal" evidence="3">
    <location>
        <begin position="24"/>
        <end position="279"/>
    </location>
</feature>
<feature type="transmembrane region" description="Helical" evidence="2">
    <location>
        <begin position="149"/>
        <end position="171"/>
    </location>
</feature>
<evidence type="ECO:0000313" key="5">
    <source>
        <dbReference type="Proteomes" id="UP000018001"/>
    </source>
</evidence>
<dbReference type="InterPro" id="IPR019402">
    <property type="entry name" value="CWH43_N"/>
</dbReference>
<feature type="compositionally biased region" description="Basic and acidic residues" evidence="1">
    <location>
        <begin position="298"/>
        <end position="326"/>
    </location>
</feature>
<dbReference type="Gene3D" id="1.20.140.150">
    <property type="match status" value="1"/>
</dbReference>
<dbReference type="OrthoDB" id="10032492at2759"/>
<feature type="region of interest" description="Disordered" evidence="1">
    <location>
        <begin position="294"/>
        <end position="333"/>
    </location>
</feature>
<keyword evidence="5" id="KW-1185">Reference proteome</keyword>
<accession>V5GA53</accession>
<feature type="transmembrane region" description="Helical" evidence="2">
    <location>
        <begin position="226"/>
        <end position="253"/>
    </location>
</feature>
<feature type="transmembrane region" description="Helical" evidence="2">
    <location>
        <begin position="24"/>
        <end position="47"/>
    </location>
</feature>
<keyword evidence="2" id="KW-0812">Transmembrane</keyword>
<feature type="transmembrane region" description="Helical" evidence="2">
    <location>
        <begin position="76"/>
        <end position="98"/>
    </location>
</feature>
<dbReference type="eggNOG" id="ENOG502SRMB">
    <property type="taxonomic scope" value="Eukaryota"/>
</dbReference>
<evidence type="ECO:0000313" key="4">
    <source>
        <dbReference type="EMBL" id="GAD97812.1"/>
    </source>
</evidence>